<reference evidence="2 3" key="1">
    <citation type="submission" date="2021-06" db="EMBL/GenBank/DDBJ databases">
        <title>Caerostris extrusa draft genome.</title>
        <authorList>
            <person name="Kono N."/>
            <person name="Arakawa K."/>
        </authorList>
    </citation>
    <scope>NUCLEOTIDE SEQUENCE [LARGE SCALE GENOMIC DNA]</scope>
</reference>
<name>A0AAV4T8A8_CAEEX</name>
<feature type="region of interest" description="Disordered" evidence="1">
    <location>
        <begin position="1"/>
        <end position="105"/>
    </location>
</feature>
<accession>A0AAV4T8A8</accession>
<gene>
    <name evidence="2" type="ORF">CEXT_608341</name>
</gene>
<feature type="compositionally biased region" description="Low complexity" evidence="1">
    <location>
        <begin position="28"/>
        <end position="41"/>
    </location>
</feature>
<organism evidence="2 3">
    <name type="scientific">Caerostris extrusa</name>
    <name type="common">Bark spider</name>
    <name type="synonym">Caerostris bankana</name>
    <dbReference type="NCBI Taxonomy" id="172846"/>
    <lineage>
        <taxon>Eukaryota</taxon>
        <taxon>Metazoa</taxon>
        <taxon>Ecdysozoa</taxon>
        <taxon>Arthropoda</taxon>
        <taxon>Chelicerata</taxon>
        <taxon>Arachnida</taxon>
        <taxon>Araneae</taxon>
        <taxon>Araneomorphae</taxon>
        <taxon>Entelegynae</taxon>
        <taxon>Araneoidea</taxon>
        <taxon>Araneidae</taxon>
        <taxon>Caerostris</taxon>
    </lineage>
</organism>
<dbReference type="EMBL" id="BPLR01010909">
    <property type="protein sequence ID" value="GIY42908.1"/>
    <property type="molecule type" value="Genomic_DNA"/>
</dbReference>
<evidence type="ECO:0000313" key="3">
    <source>
        <dbReference type="Proteomes" id="UP001054945"/>
    </source>
</evidence>
<dbReference type="Proteomes" id="UP001054945">
    <property type="component" value="Unassembled WGS sequence"/>
</dbReference>
<proteinExistence type="predicted"/>
<keyword evidence="3" id="KW-1185">Reference proteome</keyword>
<dbReference type="AlphaFoldDB" id="A0AAV4T8A8"/>
<protein>
    <submittedName>
        <fullName evidence="2">Uncharacterized protein</fullName>
    </submittedName>
</protein>
<feature type="compositionally biased region" description="Basic and acidic residues" evidence="1">
    <location>
        <begin position="57"/>
        <end position="84"/>
    </location>
</feature>
<evidence type="ECO:0000313" key="2">
    <source>
        <dbReference type="EMBL" id="GIY42908.1"/>
    </source>
</evidence>
<comment type="caution">
    <text evidence="2">The sequence shown here is derived from an EMBL/GenBank/DDBJ whole genome shotgun (WGS) entry which is preliminary data.</text>
</comment>
<evidence type="ECO:0000256" key="1">
    <source>
        <dbReference type="SAM" id="MobiDB-lite"/>
    </source>
</evidence>
<sequence length="105" mass="11700">MPRPLDFQSRRGGWKTFERRPQTKKKPAMATLATTRTARQRPSGEEKADQNGGCGDEADKSIQDGGGKEGEDKEEAKEEEKNAEEATESSENAESRENNEEEKAE</sequence>